<dbReference type="AlphaFoldDB" id="A0AAU2JK94"/>
<sequence>MKTTTKAVALSQAEAKLTNATRTPTSPQERAKITKLMNNLKPAGDQTGVAKGRALKKVAAKRVRRG</sequence>
<feature type="region of interest" description="Disordered" evidence="1">
    <location>
        <begin position="42"/>
        <end position="66"/>
    </location>
</feature>
<protein>
    <submittedName>
        <fullName evidence="2">Uncharacterized protein</fullName>
    </submittedName>
</protein>
<proteinExistence type="predicted"/>
<name>A0AAU2JK94_9ACTN</name>
<accession>A0AAU2JK94</accession>
<reference evidence="2" key="1">
    <citation type="submission" date="2022-10" db="EMBL/GenBank/DDBJ databases">
        <title>The complete genomes of actinobacterial strains from the NBC collection.</title>
        <authorList>
            <person name="Joergensen T.S."/>
            <person name="Alvarez Arevalo M."/>
            <person name="Sterndorff E.B."/>
            <person name="Faurdal D."/>
            <person name="Vuksanovic O."/>
            <person name="Mourched A.-S."/>
            <person name="Charusanti P."/>
            <person name="Shaw S."/>
            <person name="Blin K."/>
            <person name="Weber T."/>
        </authorList>
    </citation>
    <scope>NUCLEOTIDE SEQUENCE</scope>
    <source>
        <strain evidence="2">NBC_00049</strain>
    </source>
</reference>
<gene>
    <name evidence="2" type="ORF">OG327_04345</name>
</gene>
<dbReference type="EMBL" id="CP108264">
    <property type="protein sequence ID" value="WTU72633.1"/>
    <property type="molecule type" value="Genomic_DNA"/>
</dbReference>
<evidence type="ECO:0000256" key="1">
    <source>
        <dbReference type="SAM" id="MobiDB-lite"/>
    </source>
</evidence>
<feature type="compositionally biased region" description="Basic residues" evidence="1">
    <location>
        <begin position="53"/>
        <end position="66"/>
    </location>
</feature>
<evidence type="ECO:0000313" key="2">
    <source>
        <dbReference type="EMBL" id="WTU72633.1"/>
    </source>
</evidence>
<organism evidence="2">
    <name type="scientific">Streptomyces sp. NBC_00049</name>
    <dbReference type="NCBI Taxonomy" id="2903617"/>
    <lineage>
        <taxon>Bacteria</taxon>
        <taxon>Bacillati</taxon>
        <taxon>Actinomycetota</taxon>
        <taxon>Actinomycetes</taxon>
        <taxon>Kitasatosporales</taxon>
        <taxon>Streptomycetaceae</taxon>
        <taxon>Streptomyces</taxon>
    </lineage>
</organism>